<organism evidence="4">
    <name type="scientific">Medioppia subpectinata</name>
    <dbReference type="NCBI Taxonomy" id="1979941"/>
    <lineage>
        <taxon>Eukaryota</taxon>
        <taxon>Metazoa</taxon>
        <taxon>Ecdysozoa</taxon>
        <taxon>Arthropoda</taxon>
        <taxon>Chelicerata</taxon>
        <taxon>Arachnida</taxon>
        <taxon>Acari</taxon>
        <taxon>Acariformes</taxon>
        <taxon>Sarcoptiformes</taxon>
        <taxon>Oribatida</taxon>
        <taxon>Brachypylina</taxon>
        <taxon>Oppioidea</taxon>
        <taxon>Oppiidae</taxon>
        <taxon>Medioppia</taxon>
    </lineage>
</organism>
<dbReference type="EMBL" id="OC903821">
    <property type="protein sequence ID" value="CAD7649818.1"/>
    <property type="molecule type" value="Genomic_DNA"/>
</dbReference>
<dbReference type="PANTHER" id="PTHR43105:SF13">
    <property type="entry name" value="NADH-UBIQUINONE OXIDOREDUCTASE 75 KDA SUBUNIT, MITOCHONDRIAL"/>
    <property type="match status" value="1"/>
</dbReference>
<dbReference type="PANTHER" id="PTHR43105">
    <property type="entry name" value="RESPIRATORY NITRATE REDUCTASE"/>
    <property type="match status" value="1"/>
</dbReference>
<feature type="non-terminal residue" evidence="4">
    <location>
        <position position="1"/>
    </location>
</feature>
<dbReference type="SUPFAM" id="SSF53706">
    <property type="entry name" value="Formate dehydrogenase/DMSO reductase, domains 1-3"/>
    <property type="match status" value="1"/>
</dbReference>
<sequence>MKTLKAVADGSHAINKRLASAKKPLIILGQQILRADGDTNAYDLVKYIAHKHNVEFNVLHSNASQVAAYDLGLRNDCEFTLEDNGDPALIWLFGVDDKNFKTPKNTFLIYQGHTGEFGASQADVVLPGAAFTEKQSIYANMEGRAQQTLAAITPPSMARNDWKIVRAVSEITNHTLGYDSLIELRQRMKELSPNLVYCNENTR</sequence>
<evidence type="ECO:0000313" key="5">
    <source>
        <dbReference type="Proteomes" id="UP000759131"/>
    </source>
</evidence>
<dbReference type="EMBL" id="CAJPIZ010049246">
    <property type="protein sequence ID" value="CAG2122625.1"/>
    <property type="molecule type" value="Genomic_DNA"/>
</dbReference>
<reference evidence="4" key="1">
    <citation type="submission" date="2020-11" db="EMBL/GenBank/DDBJ databases">
        <authorList>
            <person name="Tran Van P."/>
        </authorList>
    </citation>
    <scope>NUCLEOTIDE SEQUENCE</scope>
</reference>
<dbReference type="GO" id="GO:0016491">
    <property type="term" value="F:oxidoreductase activity"/>
    <property type="evidence" value="ECO:0007669"/>
    <property type="project" value="InterPro"/>
</dbReference>
<comment type="cofactor">
    <cofactor evidence="2">
        <name>[2Fe-2S] cluster</name>
        <dbReference type="ChEBI" id="CHEBI:190135"/>
    </cofactor>
</comment>
<protein>
    <recommendedName>
        <fullName evidence="3">Molybdopterin oxidoreductase domain-containing protein</fullName>
    </recommendedName>
</protein>
<comment type="cofactor">
    <cofactor evidence="1">
        <name>[4Fe-4S] cluster</name>
        <dbReference type="ChEBI" id="CHEBI:49883"/>
    </cofactor>
</comment>
<proteinExistence type="predicted"/>
<dbReference type="InterPro" id="IPR006656">
    <property type="entry name" value="Mopterin_OxRdtase"/>
</dbReference>
<dbReference type="OrthoDB" id="10249365at2759"/>
<evidence type="ECO:0000256" key="2">
    <source>
        <dbReference type="ARBA" id="ARBA00034078"/>
    </source>
</evidence>
<evidence type="ECO:0000256" key="1">
    <source>
        <dbReference type="ARBA" id="ARBA00001966"/>
    </source>
</evidence>
<accession>A0A7R9LXL6</accession>
<dbReference type="InterPro" id="IPR050123">
    <property type="entry name" value="Prok_molybdopt-oxidoreductase"/>
</dbReference>
<dbReference type="Proteomes" id="UP000759131">
    <property type="component" value="Unassembled WGS sequence"/>
</dbReference>
<dbReference type="GO" id="GO:0016020">
    <property type="term" value="C:membrane"/>
    <property type="evidence" value="ECO:0007669"/>
    <property type="project" value="TreeGrafter"/>
</dbReference>
<dbReference type="Gene3D" id="3.40.50.740">
    <property type="match status" value="1"/>
</dbReference>
<dbReference type="Pfam" id="PF00384">
    <property type="entry name" value="Molybdopterin"/>
    <property type="match status" value="1"/>
</dbReference>
<evidence type="ECO:0000259" key="3">
    <source>
        <dbReference type="Pfam" id="PF00384"/>
    </source>
</evidence>
<name>A0A7R9LXL6_9ACAR</name>
<dbReference type="AlphaFoldDB" id="A0A7R9LXL6"/>
<keyword evidence="5" id="KW-1185">Reference proteome</keyword>
<gene>
    <name evidence="4" type="ORF">OSB1V03_LOCUS22571</name>
</gene>
<feature type="domain" description="Molybdopterin oxidoreductase" evidence="3">
    <location>
        <begin position="2"/>
        <end position="170"/>
    </location>
</feature>
<evidence type="ECO:0000313" key="4">
    <source>
        <dbReference type="EMBL" id="CAD7649818.1"/>
    </source>
</evidence>